<keyword evidence="3" id="KW-1185">Reference proteome</keyword>
<evidence type="ECO:0000256" key="1">
    <source>
        <dbReference type="SAM" id="MobiDB-lite"/>
    </source>
</evidence>
<sequence length="152" mass="16761">MSNLHETTADMILSQLGVQCHRSSIKRPPEASRRVVSSSGASRKIYMCSPLETTAGVILGPLGIQRNRPRTKRPPRSTGTAPTSRTASRVCQSTRLHRFGSVHSRGQNRLPKPLFPAFLDFSRIPGLGIIIPDSEKLELLRFLCVCGAIRRS</sequence>
<feature type="compositionally biased region" description="Polar residues" evidence="1">
    <location>
        <begin position="77"/>
        <end position="88"/>
    </location>
</feature>
<dbReference type="Proteomes" id="UP000233551">
    <property type="component" value="Unassembled WGS sequence"/>
</dbReference>
<dbReference type="AlphaFoldDB" id="A0A2I0L065"/>
<feature type="region of interest" description="Disordered" evidence="1">
    <location>
        <begin position="62"/>
        <end position="88"/>
    </location>
</feature>
<reference evidence="2 3" key="1">
    <citation type="submission" date="2017-11" db="EMBL/GenBank/DDBJ databases">
        <title>De-novo sequencing of pomegranate (Punica granatum L.) genome.</title>
        <authorList>
            <person name="Akparov Z."/>
            <person name="Amiraslanov A."/>
            <person name="Hajiyeva S."/>
            <person name="Abbasov M."/>
            <person name="Kaur K."/>
            <person name="Hamwieh A."/>
            <person name="Solovyev V."/>
            <person name="Salamov A."/>
            <person name="Braich B."/>
            <person name="Kosarev P."/>
            <person name="Mahmoud A."/>
            <person name="Hajiyev E."/>
            <person name="Babayeva S."/>
            <person name="Izzatullayeva V."/>
            <person name="Mammadov A."/>
            <person name="Mammadov A."/>
            <person name="Sharifova S."/>
            <person name="Ojaghi J."/>
            <person name="Eynullazada K."/>
            <person name="Bayramov B."/>
            <person name="Abdulazimova A."/>
            <person name="Shahmuradov I."/>
        </authorList>
    </citation>
    <scope>NUCLEOTIDE SEQUENCE [LARGE SCALE GENOMIC DNA]</scope>
    <source>
        <strain evidence="3">cv. AG2017</strain>
        <tissue evidence="2">Leaf</tissue>
    </source>
</reference>
<evidence type="ECO:0000313" key="2">
    <source>
        <dbReference type="EMBL" id="PKI74115.1"/>
    </source>
</evidence>
<protein>
    <submittedName>
        <fullName evidence="2">Uncharacterized protein</fullName>
    </submittedName>
</protein>
<gene>
    <name evidence="2" type="ORF">CRG98_005494</name>
</gene>
<proteinExistence type="predicted"/>
<accession>A0A2I0L065</accession>
<name>A0A2I0L065_PUNGR</name>
<evidence type="ECO:0000313" key="3">
    <source>
        <dbReference type="Proteomes" id="UP000233551"/>
    </source>
</evidence>
<dbReference type="EMBL" id="PGOL01000239">
    <property type="protein sequence ID" value="PKI74115.1"/>
    <property type="molecule type" value="Genomic_DNA"/>
</dbReference>
<organism evidence="2 3">
    <name type="scientific">Punica granatum</name>
    <name type="common">Pomegranate</name>
    <dbReference type="NCBI Taxonomy" id="22663"/>
    <lineage>
        <taxon>Eukaryota</taxon>
        <taxon>Viridiplantae</taxon>
        <taxon>Streptophyta</taxon>
        <taxon>Embryophyta</taxon>
        <taxon>Tracheophyta</taxon>
        <taxon>Spermatophyta</taxon>
        <taxon>Magnoliopsida</taxon>
        <taxon>eudicotyledons</taxon>
        <taxon>Gunneridae</taxon>
        <taxon>Pentapetalae</taxon>
        <taxon>rosids</taxon>
        <taxon>malvids</taxon>
        <taxon>Myrtales</taxon>
        <taxon>Lythraceae</taxon>
        <taxon>Punica</taxon>
    </lineage>
</organism>
<comment type="caution">
    <text evidence="2">The sequence shown here is derived from an EMBL/GenBank/DDBJ whole genome shotgun (WGS) entry which is preliminary data.</text>
</comment>